<organism evidence="2 3">
    <name type="scientific">Puccinia sorghi</name>
    <dbReference type="NCBI Taxonomy" id="27349"/>
    <lineage>
        <taxon>Eukaryota</taxon>
        <taxon>Fungi</taxon>
        <taxon>Dikarya</taxon>
        <taxon>Basidiomycota</taxon>
        <taxon>Pucciniomycotina</taxon>
        <taxon>Pucciniomycetes</taxon>
        <taxon>Pucciniales</taxon>
        <taxon>Pucciniaceae</taxon>
        <taxon>Puccinia</taxon>
    </lineage>
</organism>
<accession>A0A0L6UZL4</accession>
<proteinExistence type="predicted"/>
<dbReference type="Proteomes" id="UP000037035">
    <property type="component" value="Unassembled WGS sequence"/>
</dbReference>
<evidence type="ECO:0000313" key="2">
    <source>
        <dbReference type="EMBL" id="KNZ53963.1"/>
    </source>
</evidence>
<evidence type="ECO:0000313" key="3">
    <source>
        <dbReference type="Proteomes" id="UP000037035"/>
    </source>
</evidence>
<name>A0A0L6UZL4_9BASI</name>
<keyword evidence="3" id="KW-1185">Reference proteome</keyword>
<reference evidence="2 3" key="1">
    <citation type="submission" date="2015-08" db="EMBL/GenBank/DDBJ databases">
        <title>Next Generation Sequencing and Analysis of the Genome of Puccinia sorghi L Schw, the Causal Agent of Maize Common Rust.</title>
        <authorList>
            <person name="Rochi L."/>
            <person name="Burguener G."/>
            <person name="Darino M."/>
            <person name="Turjanski A."/>
            <person name="Kreff E."/>
            <person name="Dieguez M.J."/>
            <person name="Sacco F."/>
        </authorList>
    </citation>
    <scope>NUCLEOTIDE SEQUENCE [LARGE SCALE GENOMIC DNA]</scope>
    <source>
        <strain evidence="2 3">RO10H11247</strain>
    </source>
</reference>
<evidence type="ECO:0000256" key="1">
    <source>
        <dbReference type="SAM" id="Phobius"/>
    </source>
</evidence>
<keyword evidence="1" id="KW-0812">Transmembrane</keyword>
<feature type="transmembrane region" description="Helical" evidence="1">
    <location>
        <begin position="853"/>
        <end position="881"/>
    </location>
</feature>
<keyword evidence="1" id="KW-0472">Membrane</keyword>
<comment type="caution">
    <text evidence="2">The sequence shown here is derived from an EMBL/GenBank/DDBJ whole genome shotgun (WGS) entry which is preliminary data.</text>
</comment>
<dbReference type="EMBL" id="LAVV01008046">
    <property type="protein sequence ID" value="KNZ53963.1"/>
    <property type="molecule type" value="Genomic_DNA"/>
</dbReference>
<protein>
    <submittedName>
        <fullName evidence="2">Uncharacterized protein</fullName>
    </submittedName>
</protein>
<keyword evidence="1" id="KW-1133">Transmembrane helix</keyword>
<feature type="transmembrane region" description="Helical" evidence="1">
    <location>
        <begin position="815"/>
        <end position="833"/>
    </location>
</feature>
<sequence length="1141" mass="131077">MSKKREMIFQQATKTPHRQCQTLLSTWQRQCKVIGGLWLPPSDTSPIWCVVFSQEDIKLIFLQLFLLCDDENCSLGFIRIYFLWGFNTQPTHFGSATHWMLWWSRVVAEPISKSNVSIYFKNNNTPKKGRFITFNLKWIKPLCFKLLEVKKNIWKARCCCKKKLAQLPVVDMQKVPGSFCCYSPNLIQPSFDAQSLYILHSDCAYWTVTVPKNLHMQTCGVWMAAWLEHAALPKILKYLLFGKMNFTIELLTLKRLGLKLSSSNLNLTATHICVLQIGFATDPDQRRDVLWVAHPNLEYSHFKRYENHSEKQFLHHRPTVSMPRLERGDCLNHLVWLVDQRGSAVFMSPPKSWKGVHQLTDFLSAQQRTGFHEGGTICLITSVLQHRRPESSSPSTIIFFPIFFLLCVISSRRGKSLRNHSNKKEEKISTAKLDRMNEGASLGGGQGLTHSHLGQRWAHRWVTVTPVRYQRSQLAQWAQLPPVLRRAPTSSSDPVVYDANFIIQNVHDMLHPLSLLVPRLFQTFRATKRLACYSAKSHCLFCFRACFRLSQLLATRKRAEEINGRGLRERRVSMVSASLPKSMVTCQKALQCCKMRLSAKRLLNSVGVRRGLCRQQCTYSVETGCLSSANPTTDPAPGPISLVPLSVPPSQLETALHSFQKLIIIGFLGESVIDMLLARKCLQYPILWLVFVSSAKIVCGNCQSSDISIRFDSTAPCQDLKPCKTHMCHSFRPAYLYTCKNPQCANKWHKYVFHGDCPRPQDKCNCGKVFQAWAIKPPWKREPHLFKTSISSNKSILFRRARLAAIDLSTRRRKLGTNVIHFIFFLIVSTQNQKFKSCFVNSWTRASIAIIRLYVFIILAPYGIYFVFTHTFIISVSLAIIKSKLYSSLLYQHLPTCLCPVPCTRSEAVSLARPKLPTVMRENRNSTREIDSDADFVRCTGSSKLKITQDKIINQRLIIMEQYSETLIIKFKRKRKNFNTGLLNQINIKKASPLSYKRRMMPLVIPRLLGKSSQLGFQKNIISHAIFSYLPYGLCKLYFRVVFTENQIKLKHKFLNINFFYECQKRISIYQKSIFLKYPILNHYAMRDLQDGGTTYQIYKFILLLTRISQLITILNIANWGMYKGAEAEDDPLVGETPGKS</sequence>
<dbReference type="AlphaFoldDB" id="A0A0L6UZL4"/>
<dbReference type="VEuPathDB" id="FungiDB:VP01_308g4"/>
<gene>
    <name evidence="2" type="ORF">VP01_308g4</name>
</gene>